<proteinExistence type="predicted"/>
<gene>
    <name evidence="2" type="ORF">DHEL01_v208133</name>
</gene>
<dbReference type="PANTHER" id="PTHR31904:SF1">
    <property type="entry name" value="BYPASS OF STOP CODON PROTEIN 5-RELATED"/>
    <property type="match status" value="1"/>
</dbReference>
<dbReference type="InterPro" id="IPR014752">
    <property type="entry name" value="Arrestin-like_C"/>
</dbReference>
<dbReference type="PANTHER" id="PTHR31904">
    <property type="entry name" value="BYPASS OF STOP CODON PROTEIN 5-RELATED"/>
    <property type="match status" value="1"/>
</dbReference>
<evidence type="ECO:0000313" key="3">
    <source>
        <dbReference type="Proteomes" id="UP000094444"/>
    </source>
</evidence>
<evidence type="ECO:0000256" key="1">
    <source>
        <dbReference type="SAM" id="MobiDB-lite"/>
    </source>
</evidence>
<feature type="region of interest" description="Disordered" evidence="1">
    <location>
        <begin position="327"/>
        <end position="413"/>
    </location>
</feature>
<dbReference type="InterPro" id="IPR039634">
    <property type="entry name" value="Bul1-like"/>
</dbReference>
<accession>A0A2P5HT83</accession>
<feature type="compositionally biased region" description="Low complexity" evidence="1">
    <location>
        <begin position="331"/>
        <end position="343"/>
    </location>
</feature>
<keyword evidence="3" id="KW-1185">Reference proteome</keyword>
<dbReference type="InParanoid" id="A0A2P5HT83"/>
<feature type="compositionally biased region" description="Gly residues" evidence="1">
    <location>
        <begin position="477"/>
        <end position="488"/>
    </location>
</feature>
<reference evidence="2" key="1">
    <citation type="submission" date="2017-09" db="EMBL/GenBank/DDBJ databases">
        <title>Polyketide synthases of a Diaporthe helianthi virulent isolate.</title>
        <authorList>
            <person name="Baroncelli R."/>
        </authorList>
    </citation>
    <scope>NUCLEOTIDE SEQUENCE [LARGE SCALE GENOMIC DNA]</scope>
    <source>
        <strain evidence="2">7/96</strain>
    </source>
</reference>
<dbReference type="Gene3D" id="2.60.40.640">
    <property type="match status" value="1"/>
</dbReference>
<organism evidence="2 3">
    <name type="scientific">Diaporthe helianthi</name>
    <dbReference type="NCBI Taxonomy" id="158607"/>
    <lineage>
        <taxon>Eukaryota</taxon>
        <taxon>Fungi</taxon>
        <taxon>Dikarya</taxon>
        <taxon>Ascomycota</taxon>
        <taxon>Pezizomycotina</taxon>
        <taxon>Sordariomycetes</taxon>
        <taxon>Sordariomycetidae</taxon>
        <taxon>Diaporthales</taxon>
        <taxon>Diaporthaceae</taxon>
        <taxon>Diaporthe</taxon>
    </lineage>
</organism>
<evidence type="ECO:0000313" key="2">
    <source>
        <dbReference type="EMBL" id="POS73467.1"/>
    </source>
</evidence>
<dbReference type="EMBL" id="MAVT02000792">
    <property type="protein sequence ID" value="POS73467.1"/>
    <property type="molecule type" value="Genomic_DNA"/>
</dbReference>
<comment type="caution">
    <text evidence="2">The sequence shown here is derived from an EMBL/GenBank/DDBJ whole genome shotgun (WGS) entry which is preliminary data.</text>
</comment>
<evidence type="ECO:0008006" key="4">
    <source>
        <dbReference type="Google" id="ProtNLM"/>
    </source>
</evidence>
<feature type="region of interest" description="Disordered" evidence="1">
    <location>
        <begin position="476"/>
        <end position="506"/>
    </location>
</feature>
<sequence length="547" mass="59607">MPVRTSMSTSPSEASSSLSAHARKFVFPRSDIQIHLKNHFKTKTYTSSSIVSGDVSISTQRDVRFDSIEIILLGTARTKTDGYSAPHESTHTFLKLTMPISESVYPVPRVLEGARGLSVPFHFVLPNFLTIGACTHKVESDQLKGQHLCLPPSMGSWARGNWEKDDLSPQMADIEYTVRARVWKQPELQARPIKIMESVKSIQVLPTFQEDAPLSITKNDRLYCMSKTKSIRKNLLSTKLGKLTVSAEQPRAIMLRPDGQLSTGTTAQIDLKFEPVCAGAAPPKVTAVSSKITAHTYYSGGPINSRPNMGDFVKPGISDRRGVYSTSVSLPTMTPTPETQTWTAHQARRDSGYFTDTAPENTASEGEEDDDNDRQHRRRRRRTSTAFANLVRPSKQQQGQPPPRPSPSTTVYHTSTTHLPIARLPTSKKFFVPTFHSCITSRAYTLHVSLQVAGSAGSGNTTLSLALPLQIGVEPPSGGGGGGGGGGNIRRRAGAAATTTRGEEEALPSFEDAVEDAAVDEFFRPRVLSVPEVAFMETSVLPGYGVR</sequence>
<dbReference type="AlphaFoldDB" id="A0A2P5HT83"/>
<protein>
    <recommendedName>
        <fullName evidence="4">Arrestin</fullName>
    </recommendedName>
</protein>
<dbReference type="Proteomes" id="UP000094444">
    <property type="component" value="Unassembled WGS sequence"/>
</dbReference>
<name>A0A2P5HT83_DIAHE</name>
<dbReference type="STRING" id="158607.A0A2P5HT83"/>
<dbReference type="OrthoDB" id="2283785at2759"/>